<feature type="transmembrane region" description="Helical" evidence="2">
    <location>
        <begin position="152"/>
        <end position="170"/>
    </location>
</feature>
<feature type="region of interest" description="Disordered" evidence="1">
    <location>
        <begin position="1"/>
        <end position="23"/>
    </location>
</feature>
<keyword evidence="2" id="KW-0472">Membrane</keyword>
<evidence type="ECO:0000256" key="2">
    <source>
        <dbReference type="SAM" id="Phobius"/>
    </source>
</evidence>
<reference evidence="4 5" key="1">
    <citation type="submission" date="2016-11" db="EMBL/GenBank/DDBJ databases">
        <title>Study of marine rhodopsin-containing bacteria.</title>
        <authorList>
            <person name="Yoshizawa S."/>
            <person name="Kumagai Y."/>
            <person name="Kogure K."/>
        </authorList>
    </citation>
    <scope>NUCLEOTIDE SEQUENCE [LARGE SCALE GENOMIC DNA]</scope>
    <source>
        <strain evidence="4 5">SAORIC-28</strain>
    </source>
</reference>
<dbReference type="InterPro" id="IPR003675">
    <property type="entry name" value="Rce1/LyrA-like_dom"/>
</dbReference>
<feature type="transmembrane region" description="Helical" evidence="2">
    <location>
        <begin position="286"/>
        <end position="303"/>
    </location>
</feature>
<feature type="transmembrane region" description="Helical" evidence="2">
    <location>
        <begin position="315"/>
        <end position="335"/>
    </location>
</feature>
<evidence type="ECO:0000313" key="5">
    <source>
        <dbReference type="Proteomes" id="UP000216339"/>
    </source>
</evidence>
<evidence type="ECO:0000313" key="4">
    <source>
        <dbReference type="EMBL" id="PAP77274.1"/>
    </source>
</evidence>
<dbReference type="Pfam" id="PF02517">
    <property type="entry name" value="Rce1-like"/>
    <property type="match status" value="1"/>
</dbReference>
<dbReference type="GO" id="GO:0004175">
    <property type="term" value="F:endopeptidase activity"/>
    <property type="evidence" value="ECO:0007669"/>
    <property type="project" value="UniProtKB-ARBA"/>
</dbReference>
<proteinExistence type="predicted"/>
<feature type="transmembrane region" description="Helical" evidence="2">
    <location>
        <begin position="110"/>
        <end position="131"/>
    </location>
</feature>
<keyword evidence="2" id="KW-0812">Transmembrane</keyword>
<evidence type="ECO:0000256" key="1">
    <source>
        <dbReference type="SAM" id="MobiDB-lite"/>
    </source>
</evidence>
<feature type="transmembrane region" description="Helical" evidence="2">
    <location>
        <begin position="55"/>
        <end position="84"/>
    </location>
</feature>
<keyword evidence="5" id="KW-1185">Reference proteome</keyword>
<feature type="transmembrane region" description="Helical" evidence="2">
    <location>
        <begin position="202"/>
        <end position="223"/>
    </location>
</feature>
<dbReference type="Proteomes" id="UP000216339">
    <property type="component" value="Unassembled WGS sequence"/>
</dbReference>
<dbReference type="PANTHER" id="PTHR43592">
    <property type="entry name" value="CAAX AMINO TERMINAL PROTEASE"/>
    <property type="match status" value="1"/>
</dbReference>
<dbReference type="AlphaFoldDB" id="A0A271J2J8"/>
<feature type="transmembrane region" description="Helical" evidence="2">
    <location>
        <begin position="235"/>
        <end position="253"/>
    </location>
</feature>
<feature type="transmembrane region" description="Helical" evidence="2">
    <location>
        <begin position="259"/>
        <end position="279"/>
    </location>
</feature>
<accession>A0A271J2J8</accession>
<dbReference type="GO" id="GO:0080120">
    <property type="term" value="P:CAAX-box protein maturation"/>
    <property type="evidence" value="ECO:0007669"/>
    <property type="project" value="UniProtKB-ARBA"/>
</dbReference>
<dbReference type="RefSeq" id="WP_095510939.1">
    <property type="nucleotide sequence ID" value="NZ_MQWD01000001.1"/>
</dbReference>
<feature type="domain" description="CAAX prenyl protease 2/Lysostaphin resistance protein A-like" evidence="3">
    <location>
        <begin position="203"/>
        <end position="290"/>
    </location>
</feature>
<keyword evidence="2" id="KW-1133">Transmembrane helix</keyword>
<comment type="caution">
    <text evidence="4">The sequence shown here is derived from an EMBL/GenBank/DDBJ whole genome shotgun (WGS) entry which is preliminary data.</text>
</comment>
<gene>
    <name evidence="4" type="ORF">BSZ37_12935</name>
</gene>
<protein>
    <recommendedName>
        <fullName evidence="3">CAAX prenyl protease 2/Lysostaphin resistance protein A-like domain-containing protein</fullName>
    </recommendedName>
</protein>
<sequence length="367" mass="39509">MTDPEIQTSAVPTSAPPAAPVASTPTEADAIVDAWPWARPSRLTGWLERNDFHPLLTAFLVFVAAFLLFQVVVAPIVLAIGVVWDLSQNGGGEPPDMTVILEQLTTNGRLMMIANTVGQLVGFGLFAWVVAKLHSPDAREYLRIRKPDGPGLGLAAVGWATLYPVVLWTGQLNERVPMPDWLHQLEQQQVDLLEGLLLGGDLSTMFLFVALALTPAICEELLFRGYLQRQVERGWGTAASIVLVGVLFGLYHLRLSQAIPLSLLGIYLGFVVWATGSLWAGFTVHLLNNGFAVLASAVVRDSPEMDLESLESMGVPWYVGLLGIALTAAVVKALLARRQSLVGTTADARPVEAELVPSPPTSPPVLS</sequence>
<name>A0A271J2J8_9BACT</name>
<organism evidence="4 5">
    <name type="scientific">Rubrivirga marina</name>
    <dbReference type="NCBI Taxonomy" id="1196024"/>
    <lineage>
        <taxon>Bacteria</taxon>
        <taxon>Pseudomonadati</taxon>
        <taxon>Rhodothermota</taxon>
        <taxon>Rhodothermia</taxon>
        <taxon>Rhodothermales</taxon>
        <taxon>Rubricoccaceae</taxon>
        <taxon>Rubrivirga</taxon>
    </lineage>
</organism>
<dbReference type="EMBL" id="MQWD01000001">
    <property type="protein sequence ID" value="PAP77274.1"/>
    <property type="molecule type" value="Genomic_DNA"/>
</dbReference>
<dbReference type="OrthoDB" id="1523022at2"/>
<dbReference type="PANTHER" id="PTHR43592:SF15">
    <property type="entry name" value="CAAX AMINO TERMINAL PROTEASE FAMILY PROTEIN"/>
    <property type="match status" value="1"/>
</dbReference>
<evidence type="ECO:0000259" key="3">
    <source>
        <dbReference type="Pfam" id="PF02517"/>
    </source>
</evidence>